<dbReference type="RefSeq" id="XP_064855957.1">
    <property type="nucleotide sequence ID" value="XM_064999885.1"/>
</dbReference>
<sequence length="404" mass="45142">MLFIHSLLLAVASAYPIFQGLNNTELDDGISSSNTSIFSNFNSTASNSSVHIVNNAVEMRVKSYSYAEFPITYEGVAYFIDAQVGSNKDTVRMLFDTGSSYTWVRSSDMCDNASTDCSGYGSYDYEKSTTMKDKKKELRLSYGDGSWYDTEVVTDSFWLGDYQFSNQYLELDKDSWSSIGGLMALSINVRSKQLISKFQKVFNTQKQGFSVYLGPKESNFNGSLLFGAIDYDKIDGNFTALKLTNWRNQYKGATNWTVASRGISYDGKTIVDQTYPAMLDTGTTNLGVPTAVWENITSTFGATEENGNWVLDCPSNDKNLTFYFDNNLSINVEASSLVDTYGDKCYFDGINDNGPVGYILGDSFMRYSYVYHDAHKDAIMMGQAKYSNTKNIKIMTEDVDAIHP</sequence>
<dbReference type="InterPro" id="IPR033121">
    <property type="entry name" value="PEPTIDASE_A1"/>
</dbReference>
<dbReference type="CDD" id="cd05471">
    <property type="entry name" value="pepsin_like"/>
    <property type="match status" value="1"/>
</dbReference>
<evidence type="ECO:0000313" key="8">
    <source>
        <dbReference type="EMBL" id="GMM38962.1"/>
    </source>
</evidence>
<protein>
    <recommendedName>
        <fullName evidence="7">Peptidase A1 domain-containing protein</fullName>
    </recommendedName>
</protein>
<dbReference type="InterPro" id="IPR001461">
    <property type="entry name" value="Aspartic_peptidase_A1"/>
</dbReference>
<dbReference type="InterPro" id="IPR034164">
    <property type="entry name" value="Pepsin-like_dom"/>
</dbReference>
<dbReference type="PROSITE" id="PS51767">
    <property type="entry name" value="PEPTIDASE_A1"/>
    <property type="match status" value="1"/>
</dbReference>
<dbReference type="Proteomes" id="UP001360560">
    <property type="component" value="Unassembled WGS sequence"/>
</dbReference>
<dbReference type="AlphaFoldDB" id="A0AAV5QWX5"/>
<keyword evidence="6" id="KW-0378">Hydrolase</keyword>
<dbReference type="Gene3D" id="2.40.70.10">
    <property type="entry name" value="Acid Proteases"/>
    <property type="match status" value="2"/>
</dbReference>
<dbReference type="SUPFAM" id="SSF50630">
    <property type="entry name" value="Acid proteases"/>
    <property type="match status" value="1"/>
</dbReference>
<evidence type="ECO:0000313" key="9">
    <source>
        <dbReference type="Proteomes" id="UP001360560"/>
    </source>
</evidence>
<dbReference type="GeneID" id="90076950"/>
<feature type="active site" evidence="4">
    <location>
        <position position="280"/>
    </location>
</feature>
<dbReference type="EMBL" id="BTFZ01000020">
    <property type="protein sequence ID" value="GMM38962.1"/>
    <property type="molecule type" value="Genomic_DNA"/>
</dbReference>
<dbReference type="PROSITE" id="PS00141">
    <property type="entry name" value="ASP_PROTEASE"/>
    <property type="match status" value="1"/>
</dbReference>
<dbReference type="PANTHER" id="PTHR47966">
    <property type="entry name" value="BETA-SITE APP-CLEAVING ENZYME, ISOFORM A-RELATED"/>
    <property type="match status" value="1"/>
</dbReference>
<dbReference type="Pfam" id="PF00026">
    <property type="entry name" value="Asp"/>
    <property type="match status" value="1"/>
</dbReference>
<dbReference type="GO" id="GO:0006508">
    <property type="term" value="P:proteolysis"/>
    <property type="evidence" value="ECO:0007669"/>
    <property type="project" value="UniProtKB-KW"/>
</dbReference>
<evidence type="ECO:0000256" key="4">
    <source>
        <dbReference type="PIRSR" id="PIRSR601461-1"/>
    </source>
</evidence>
<keyword evidence="3 6" id="KW-0064">Aspartyl protease</keyword>
<dbReference type="PRINTS" id="PR00792">
    <property type="entry name" value="PEPSIN"/>
</dbReference>
<proteinExistence type="inferred from homology"/>
<evidence type="ECO:0000256" key="1">
    <source>
        <dbReference type="ARBA" id="ARBA00007447"/>
    </source>
</evidence>
<evidence type="ECO:0000256" key="2">
    <source>
        <dbReference type="ARBA" id="ARBA00022729"/>
    </source>
</evidence>
<reference evidence="8 9" key="1">
    <citation type="journal article" date="2023" name="Elife">
        <title>Identification of key yeast species and microbe-microbe interactions impacting larval growth of Drosophila in the wild.</title>
        <authorList>
            <person name="Mure A."/>
            <person name="Sugiura Y."/>
            <person name="Maeda R."/>
            <person name="Honda K."/>
            <person name="Sakurai N."/>
            <person name="Takahashi Y."/>
            <person name="Watada M."/>
            <person name="Katoh T."/>
            <person name="Gotoh A."/>
            <person name="Gotoh Y."/>
            <person name="Taniguchi I."/>
            <person name="Nakamura K."/>
            <person name="Hayashi T."/>
            <person name="Katayama T."/>
            <person name="Uemura T."/>
            <person name="Hattori Y."/>
        </authorList>
    </citation>
    <scope>NUCLEOTIDE SEQUENCE [LARGE SCALE GENOMIC DNA]</scope>
    <source>
        <strain evidence="8 9">SC-9</strain>
    </source>
</reference>
<gene>
    <name evidence="8" type="ORF">DASC09_063010</name>
</gene>
<evidence type="ECO:0000256" key="6">
    <source>
        <dbReference type="RuleBase" id="RU000454"/>
    </source>
</evidence>
<organism evidence="8 9">
    <name type="scientific">Saccharomycopsis crataegensis</name>
    <dbReference type="NCBI Taxonomy" id="43959"/>
    <lineage>
        <taxon>Eukaryota</taxon>
        <taxon>Fungi</taxon>
        <taxon>Dikarya</taxon>
        <taxon>Ascomycota</taxon>
        <taxon>Saccharomycotina</taxon>
        <taxon>Saccharomycetes</taxon>
        <taxon>Saccharomycopsidaceae</taxon>
        <taxon>Saccharomycopsis</taxon>
    </lineage>
</organism>
<feature type="active site" evidence="4">
    <location>
        <position position="96"/>
    </location>
</feature>
<evidence type="ECO:0000259" key="7">
    <source>
        <dbReference type="PROSITE" id="PS51767"/>
    </source>
</evidence>
<feature type="disulfide bond" evidence="5">
    <location>
        <begin position="313"/>
        <end position="345"/>
    </location>
</feature>
<keyword evidence="5" id="KW-1015">Disulfide bond</keyword>
<comment type="similarity">
    <text evidence="1 6">Belongs to the peptidase A1 family.</text>
</comment>
<dbReference type="InterPro" id="IPR021109">
    <property type="entry name" value="Peptidase_aspartic_dom_sf"/>
</dbReference>
<dbReference type="PANTHER" id="PTHR47966:SF65">
    <property type="entry name" value="ASPARTIC-TYPE ENDOPEPTIDASE"/>
    <property type="match status" value="1"/>
</dbReference>
<dbReference type="InterPro" id="IPR001969">
    <property type="entry name" value="Aspartic_peptidase_AS"/>
</dbReference>
<keyword evidence="9" id="KW-1185">Reference proteome</keyword>
<dbReference type="GO" id="GO:0004190">
    <property type="term" value="F:aspartic-type endopeptidase activity"/>
    <property type="evidence" value="ECO:0007669"/>
    <property type="project" value="UniProtKB-KW"/>
</dbReference>
<evidence type="ECO:0000256" key="5">
    <source>
        <dbReference type="PIRSR" id="PIRSR601461-2"/>
    </source>
</evidence>
<name>A0AAV5QWX5_9ASCO</name>
<keyword evidence="6" id="KW-0645">Protease</keyword>
<feature type="domain" description="Peptidase A1" evidence="7">
    <location>
        <begin position="78"/>
        <end position="382"/>
    </location>
</feature>
<evidence type="ECO:0000256" key="3">
    <source>
        <dbReference type="ARBA" id="ARBA00022750"/>
    </source>
</evidence>
<accession>A0AAV5QWX5</accession>
<keyword evidence="2" id="KW-0732">Signal</keyword>
<comment type="caution">
    <text evidence="8">The sequence shown here is derived from an EMBL/GenBank/DDBJ whole genome shotgun (WGS) entry which is preliminary data.</text>
</comment>